<dbReference type="OrthoDB" id="979182at2759"/>
<protein>
    <submittedName>
        <fullName evidence="1">Uncharacterized protein</fullName>
    </submittedName>
</protein>
<organism evidence="1 2">
    <name type="scientific">Gossypium stocksii</name>
    <dbReference type="NCBI Taxonomy" id="47602"/>
    <lineage>
        <taxon>Eukaryota</taxon>
        <taxon>Viridiplantae</taxon>
        <taxon>Streptophyta</taxon>
        <taxon>Embryophyta</taxon>
        <taxon>Tracheophyta</taxon>
        <taxon>Spermatophyta</taxon>
        <taxon>Magnoliopsida</taxon>
        <taxon>eudicotyledons</taxon>
        <taxon>Gunneridae</taxon>
        <taxon>Pentapetalae</taxon>
        <taxon>rosids</taxon>
        <taxon>malvids</taxon>
        <taxon>Malvales</taxon>
        <taxon>Malvaceae</taxon>
        <taxon>Malvoideae</taxon>
        <taxon>Gossypium</taxon>
    </lineage>
</organism>
<keyword evidence="2" id="KW-1185">Reference proteome</keyword>
<name>A0A9D3VFD3_9ROSI</name>
<sequence>MASTSTQKGSMSLMGSVATLAYVKDISILEIIPRAFKENALCGPTIGKELPIWSIPEWLAIMFDTTNAFIALLGSFRTLDE</sequence>
<gene>
    <name evidence="1" type="ORF">J1N35_021897</name>
</gene>
<reference evidence="1 2" key="1">
    <citation type="journal article" date="2021" name="Plant Biotechnol. J.">
        <title>Multi-omics assisted identification of the key and species-specific regulatory components of drought-tolerant mechanisms in Gossypium stocksii.</title>
        <authorList>
            <person name="Yu D."/>
            <person name="Ke L."/>
            <person name="Zhang D."/>
            <person name="Wu Y."/>
            <person name="Sun Y."/>
            <person name="Mei J."/>
            <person name="Sun J."/>
            <person name="Sun Y."/>
        </authorList>
    </citation>
    <scope>NUCLEOTIDE SEQUENCE [LARGE SCALE GENOMIC DNA]</scope>
    <source>
        <strain evidence="2">cv. E1</strain>
        <tissue evidence="1">Leaf</tissue>
    </source>
</reference>
<dbReference type="SUPFAM" id="SSF102405">
    <property type="entry name" value="MCP/YpsA-like"/>
    <property type="match status" value="1"/>
</dbReference>
<evidence type="ECO:0000313" key="1">
    <source>
        <dbReference type="EMBL" id="KAH1082136.1"/>
    </source>
</evidence>
<dbReference type="EMBL" id="JAIQCV010000007">
    <property type="protein sequence ID" value="KAH1082136.1"/>
    <property type="molecule type" value="Genomic_DNA"/>
</dbReference>
<accession>A0A9D3VFD3</accession>
<dbReference type="Proteomes" id="UP000828251">
    <property type="component" value="Unassembled WGS sequence"/>
</dbReference>
<comment type="caution">
    <text evidence="1">The sequence shown here is derived from an EMBL/GenBank/DDBJ whole genome shotgun (WGS) entry which is preliminary data.</text>
</comment>
<proteinExistence type="predicted"/>
<feature type="non-terminal residue" evidence="1">
    <location>
        <position position="81"/>
    </location>
</feature>
<dbReference type="Gene3D" id="3.40.50.450">
    <property type="match status" value="1"/>
</dbReference>
<dbReference type="AlphaFoldDB" id="A0A9D3VFD3"/>
<evidence type="ECO:0000313" key="2">
    <source>
        <dbReference type="Proteomes" id="UP000828251"/>
    </source>
</evidence>